<evidence type="ECO:0000259" key="11">
    <source>
        <dbReference type="PROSITE" id="PS50113"/>
    </source>
</evidence>
<dbReference type="InterPro" id="IPR003594">
    <property type="entry name" value="HATPase_dom"/>
</dbReference>
<keyword evidence="5" id="KW-0808">Transferase</keyword>
<dbReference type="Pfam" id="PF02518">
    <property type="entry name" value="HATPase_c"/>
    <property type="match status" value="1"/>
</dbReference>
<feature type="domain" description="PAS" evidence="10">
    <location>
        <begin position="231"/>
        <end position="303"/>
    </location>
</feature>
<dbReference type="SMART" id="SM00086">
    <property type="entry name" value="PAC"/>
    <property type="match status" value="1"/>
</dbReference>
<evidence type="ECO:0000259" key="9">
    <source>
        <dbReference type="PROSITE" id="PS50109"/>
    </source>
</evidence>
<accession>A0A2S2CSI2</accession>
<feature type="transmembrane region" description="Helical" evidence="8">
    <location>
        <begin position="18"/>
        <end position="39"/>
    </location>
</feature>
<evidence type="ECO:0000256" key="8">
    <source>
        <dbReference type="SAM" id="Phobius"/>
    </source>
</evidence>
<dbReference type="InterPro" id="IPR005467">
    <property type="entry name" value="His_kinase_dom"/>
</dbReference>
<dbReference type="InterPro" id="IPR000700">
    <property type="entry name" value="PAS-assoc_C"/>
</dbReference>
<dbReference type="NCBIfam" id="TIGR00229">
    <property type="entry name" value="sensory_box"/>
    <property type="match status" value="1"/>
</dbReference>
<organism evidence="13 14">
    <name type="scientific">Azospirillum thermophilum</name>
    <dbReference type="NCBI Taxonomy" id="2202148"/>
    <lineage>
        <taxon>Bacteria</taxon>
        <taxon>Pseudomonadati</taxon>
        <taxon>Pseudomonadota</taxon>
        <taxon>Alphaproteobacteria</taxon>
        <taxon>Rhodospirillales</taxon>
        <taxon>Azospirillaceae</taxon>
        <taxon>Azospirillum</taxon>
    </lineage>
</organism>
<dbReference type="SUPFAM" id="SSF55785">
    <property type="entry name" value="PYP-like sensor domain (PAS domain)"/>
    <property type="match status" value="2"/>
</dbReference>
<feature type="domain" description="Histidine kinase" evidence="9">
    <location>
        <begin position="531"/>
        <end position="768"/>
    </location>
</feature>
<dbReference type="GO" id="GO:0004673">
    <property type="term" value="F:protein histidine kinase activity"/>
    <property type="evidence" value="ECO:0007669"/>
    <property type="project" value="UniProtKB-EC"/>
</dbReference>
<dbReference type="CDD" id="cd00130">
    <property type="entry name" value="PAS"/>
    <property type="match status" value="2"/>
</dbReference>
<dbReference type="Gene3D" id="3.30.450.20">
    <property type="entry name" value="PAS domain"/>
    <property type="match status" value="2"/>
</dbReference>
<dbReference type="Gene3D" id="3.30.565.10">
    <property type="entry name" value="Histidine kinase-like ATPase, C-terminal domain"/>
    <property type="match status" value="1"/>
</dbReference>
<feature type="region of interest" description="Disordered" evidence="7">
    <location>
        <begin position="768"/>
        <end position="813"/>
    </location>
</feature>
<dbReference type="InterPro" id="IPR036890">
    <property type="entry name" value="HATPase_C_sf"/>
</dbReference>
<dbReference type="PRINTS" id="PR00344">
    <property type="entry name" value="BCTRLSENSOR"/>
</dbReference>
<dbReference type="EC" id="2.7.13.3" evidence="3"/>
<dbReference type="PANTHER" id="PTHR43065">
    <property type="entry name" value="SENSOR HISTIDINE KINASE"/>
    <property type="match status" value="1"/>
</dbReference>
<dbReference type="Gene3D" id="6.10.340.10">
    <property type="match status" value="1"/>
</dbReference>
<dbReference type="AlphaFoldDB" id="A0A2S2CSI2"/>
<keyword evidence="14" id="KW-1185">Reference proteome</keyword>
<dbReference type="SMART" id="SM00387">
    <property type="entry name" value="HATPase_c"/>
    <property type="match status" value="1"/>
</dbReference>
<feature type="transmembrane region" description="Helical" evidence="8">
    <location>
        <begin position="154"/>
        <end position="174"/>
    </location>
</feature>
<dbReference type="RefSeq" id="WP_109328575.1">
    <property type="nucleotide sequence ID" value="NZ_CP029353.1"/>
</dbReference>
<dbReference type="KEGG" id="azz:DEW08_15435"/>
<dbReference type="Proteomes" id="UP000245629">
    <property type="component" value="Chromosome 2"/>
</dbReference>
<keyword evidence="8" id="KW-1133">Transmembrane helix</keyword>
<feature type="domain" description="PAC" evidence="11">
    <location>
        <begin position="307"/>
        <end position="359"/>
    </location>
</feature>
<dbReference type="InterPro" id="IPR013655">
    <property type="entry name" value="PAS_fold_3"/>
</dbReference>
<keyword evidence="4" id="KW-0597">Phosphoprotein</keyword>
<dbReference type="Pfam" id="PF08447">
    <property type="entry name" value="PAS_3"/>
    <property type="match status" value="1"/>
</dbReference>
<dbReference type="PROSITE" id="PS50885">
    <property type="entry name" value="HAMP"/>
    <property type="match status" value="1"/>
</dbReference>
<comment type="subcellular location">
    <subcellularLocation>
        <location evidence="2">Membrane</location>
    </subcellularLocation>
</comment>
<evidence type="ECO:0000256" key="4">
    <source>
        <dbReference type="ARBA" id="ARBA00022553"/>
    </source>
</evidence>
<evidence type="ECO:0000259" key="12">
    <source>
        <dbReference type="PROSITE" id="PS50885"/>
    </source>
</evidence>
<protein>
    <recommendedName>
        <fullName evidence="3">histidine kinase</fullName>
        <ecNumber evidence="3">2.7.13.3</ecNumber>
    </recommendedName>
</protein>
<dbReference type="InterPro" id="IPR035965">
    <property type="entry name" value="PAS-like_dom_sf"/>
</dbReference>
<sequence length="813" mass="88301">MNVIVQAWRRVPTVSAKFLLILVPVLVATTLVSASLFFYGRQQQLRGALHGRIAAMAEVNASALAPLLWAFDATGVRNVVQAIAVNREVLCVEVSDDLADSRYVWPPPGCPAGSALAVERRPIRTQAQPIGSIALHYSNATVWEQIRQEALNTLWLIALMLACTVLAALGAQRWTIGRPLRRLVAAIEEAERTHAPRPVSWASADELGRVIRAYNAMLARLDAEEAALRRSEERLSLAITATRSSVWDYHLRTGDYWWSREFPALLGYSPDELPMTTATWESLLHPDDAERVIRGSRRRVRDTATSYTAVYRMRRRDGRWAWIEDRSTALRGAGGTALRLTGTMSDATERVQAELDLARERNVLQITLDNTDQGIMMVDRDLRVVMSNRRAAELLNIWPEFLAGNPSFADVVELQRGAGAFDEVGDDPDLHLAGLAEDGTGLEGNAPGRLDQPFAFKRRRPDGTIVELRTNPLPEGGFVRTVTDVTVEARSAESIFEAMQALEVAYADLKETQASLVQAEKMASLALLVAGVAHEINTPVGIAFGCASHLTAKTQDLAAAFESGTMKKSDLTAYVAAAGEASRLIQQNLTRAAELIQSFKRVAVDQTSEERRRFDLLSYLEEIITSLGPTLRKSPHRIALACSPGVTLDSYPGAFSQVVTNLIMNALTHAFPDHAFPDGTRGHIVIDVNELPDDELAIRFADDGVGIPEENLPKVFEPFFTTRRGTGGSGLGLHIVFNLVTQSLGGRIGVDSRAGDGTTFTLRIPKTAPTITGEAATPDAAAPDPANPDCADPDCADPDSAGQAPAITEGTAA</sequence>
<dbReference type="InterPro" id="IPR000014">
    <property type="entry name" value="PAS"/>
</dbReference>
<dbReference type="PROSITE" id="PS50109">
    <property type="entry name" value="HIS_KIN"/>
    <property type="match status" value="1"/>
</dbReference>
<dbReference type="PROSITE" id="PS50113">
    <property type="entry name" value="PAC"/>
    <property type="match status" value="1"/>
</dbReference>
<dbReference type="Gene3D" id="1.10.287.130">
    <property type="match status" value="1"/>
</dbReference>
<evidence type="ECO:0000256" key="2">
    <source>
        <dbReference type="ARBA" id="ARBA00004370"/>
    </source>
</evidence>
<dbReference type="InterPro" id="IPR004358">
    <property type="entry name" value="Sig_transdc_His_kin-like_C"/>
</dbReference>
<dbReference type="CDD" id="cd06225">
    <property type="entry name" value="HAMP"/>
    <property type="match status" value="1"/>
</dbReference>
<dbReference type="OrthoDB" id="7325042at2"/>
<comment type="catalytic activity">
    <reaction evidence="1">
        <text>ATP + protein L-histidine = ADP + protein N-phospho-L-histidine.</text>
        <dbReference type="EC" id="2.7.13.3"/>
    </reaction>
</comment>
<keyword evidence="6 13" id="KW-0418">Kinase</keyword>
<feature type="compositionally biased region" description="Low complexity" evidence="7">
    <location>
        <begin position="775"/>
        <end position="790"/>
    </location>
</feature>
<evidence type="ECO:0000256" key="6">
    <source>
        <dbReference type="ARBA" id="ARBA00022777"/>
    </source>
</evidence>
<dbReference type="InterPro" id="IPR001610">
    <property type="entry name" value="PAC"/>
</dbReference>
<keyword evidence="8" id="KW-0812">Transmembrane</keyword>
<proteinExistence type="predicted"/>
<evidence type="ECO:0000259" key="10">
    <source>
        <dbReference type="PROSITE" id="PS50112"/>
    </source>
</evidence>
<evidence type="ECO:0000256" key="5">
    <source>
        <dbReference type="ARBA" id="ARBA00022679"/>
    </source>
</evidence>
<dbReference type="Pfam" id="PF12860">
    <property type="entry name" value="PAS_7"/>
    <property type="match status" value="1"/>
</dbReference>
<feature type="domain" description="HAMP" evidence="12">
    <location>
        <begin position="174"/>
        <end position="226"/>
    </location>
</feature>
<dbReference type="SMART" id="SM00304">
    <property type="entry name" value="HAMP"/>
    <property type="match status" value="1"/>
</dbReference>
<dbReference type="Pfam" id="PF00672">
    <property type="entry name" value="HAMP"/>
    <property type="match status" value="1"/>
</dbReference>
<evidence type="ECO:0000256" key="3">
    <source>
        <dbReference type="ARBA" id="ARBA00012438"/>
    </source>
</evidence>
<dbReference type="EMBL" id="CP029353">
    <property type="protein sequence ID" value="AWK87429.1"/>
    <property type="molecule type" value="Genomic_DNA"/>
</dbReference>
<gene>
    <name evidence="13" type="ORF">DEW08_15435</name>
</gene>
<dbReference type="InterPro" id="IPR003660">
    <property type="entry name" value="HAMP_dom"/>
</dbReference>
<keyword evidence="8" id="KW-0472">Membrane</keyword>
<dbReference type="CDD" id="cd00075">
    <property type="entry name" value="HATPase"/>
    <property type="match status" value="1"/>
</dbReference>
<dbReference type="GO" id="GO:0007165">
    <property type="term" value="P:signal transduction"/>
    <property type="evidence" value="ECO:0007669"/>
    <property type="project" value="InterPro"/>
</dbReference>
<reference evidence="14" key="1">
    <citation type="submission" date="2018-05" db="EMBL/GenBank/DDBJ databases">
        <title>Azospirillum thermophila sp. nov., a novel isolated from hot spring.</title>
        <authorList>
            <person name="Zhao Z."/>
        </authorList>
    </citation>
    <scope>NUCLEOTIDE SEQUENCE [LARGE SCALE GENOMIC DNA]</scope>
    <source>
        <strain evidence="14">CFH 70021</strain>
    </source>
</reference>
<evidence type="ECO:0000256" key="1">
    <source>
        <dbReference type="ARBA" id="ARBA00000085"/>
    </source>
</evidence>
<evidence type="ECO:0000313" key="13">
    <source>
        <dbReference type="EMBL" id="AWK87429.1"/>
    </source>
</evidence>
<dbReference type="PANTHER" id="PTHR43065:SF47">
    <property type="match status" value="1"/>
</dbReference>
<dbReference type="SUPFAM" id="SSF55874">
    <property type="entry name" value="ATPase domain of HSP90 chaperone/DNA topoisomerase II/histidine kinase"/>
    <property type="match status" value="1"/>
</dbReference>
<evidence type="ECO:0000256" key="7">
    <source>
        <dbReference type="SAM" id="MobiDB-lite"/>
    </source>
</evidence>
<dbReference type="SMART" id="SM00091">
    <property type="entry name" value="PAS"/>
    <property type="match status" value="2"/>
</dbReference>
<dbReference type="GO" id="GO:0016020">
    <property type="term" value="C:membrane"/>
    <property type="evidence" value="ECO:0007669"/>
    <property type="project" value="UniProtKB-SubCell"/>
</dbReference>
<name>A0A2S2CSI2_9PROT</name>
<evidence type="ECO:0000313" key="14">
    <source>
        <dbReference type="Proteomes" id="UP000245629"/>
    </source>
</evidence>
<dbReference type="PROSITE" id="PS50112">
    <property type="entry name" value="PAS"/>
    <property type="match status" value="1"/>
</dbReference>